<evidence type="ECO:0000256" key="2">
    <source>
        <dbReference type="SAM" id="MobiDB-lite"/>
    </source>
</evidence>
<comment type="similarity">
    <text evidence="1">Belongs to the complex I LYR family.</text>
</comment>
<name>A0A1W0A616_9STRA</name>
<protein>
    <recommendedName>
        <fullName evidence="3">Complex 1 LYR protein domain-containing protein</fullName>
    </recommendedName>
</protein>
<dbReference type="PANTHER" id="PTHR14273">
    <property type="entry name" value="LYR MOTIF-CONTAINING PROTEIN 1"/>
    <property type="match status" value="1"/>
</dbReference>
<dbReference type="GO" id="GO:0005739">
    <property type="term" value="C:mitochondrion"/>
    <property type="evidence" value="ECO:0007669"/>
    <property type="project" value="TreeGrafter"/>
</dbReference>
<evidence type="ECO:0000313" key="4">
    <source>
        <dbReference type="EMBL" id="OQS05733.1"/>
    </source>
</evidence>
<organism evidence="4 5">
    <name type="scientific">Thraustotheca clavata</name>
    <dbReference type="NCBI Taxonomy" id="74557"/>
    <lineage>
        <taxon>Eukaryota</taxon>
        <taxon>Sar</taxon>
        <taxon>Stramenopiles</taxon>
        <taxon>Oomycota</taxon>
        <taxon>Saprolegniomycetes</taxon>
        <taxon>Saprolegniales</taxon>
        <taxon>Achlyaceae</taxon>
        <taxon>Thraustotheca</taxon>
    </lineage>
</organism>
<dbReference type="InterPro" id="IPR040330">
    <property type="entry name" value="LYRM1"/>
</dbReference>
<dbReference type="InterPro" id="IPR008011">
    <property type="entry name" value="Complex1_LYR_dom"/>
</dbReference>
<reference evidence="4 5" key="1">
    <citation type="journal article" date="2014" name="Genome Biol. Evol.">
        <title>The secreted proteins of Achlya hypogyna and Thraustotheca clavata identify the ancestral oomycete secretome and reveal gene acquisitions by horizontal gene transfer.</title>
        <authorList>
            <person name="Misner I."/>
            <person name="Blouin N."/>
            <person name="Leonard G."/>
            <person name="Richards T.A."/>
            <person name="Lane C.E."/>
        </authorList>
    </citation>
    <scope>NUCLEOTIDE SEQUENCE [LARGE SCALE GENOMIC DNA]</scope>
    <source>
        <strain evidence="4 5">ATCC 34112</strain>
    </source>
</reference>
<dbReference type="PANTHER" id="PTHR14273:SF0">
    <property type="entry name" value="LYR MOTIF-CONTAINING PROTEIN 1"/>
    <property type="match status" value="1"/>
</dbReference>
<dbReference type="AlphaFoldDB" id="A0A1W0A616"/>
<dbReference type="CDD" id="cd20261">
    <property type="entry name" value="Complex1_LYR_LYRM1"/>
    <property type="match status" value="1"/>
</dbReference>
<feature type="compositionally biased region" description="Basic and acidic residues" evidence="2">
    <location>
        <begin position="84"/>
        <end position="97"/>
    </location>
</feature>
<dbReference type="InterPro" id="IPR045294">
    <property type="entry name" value="Complex1_LYR_LYRM1"/>
</dbReference>
<dbReference type="Proteomes" id="UP000243217">
    <property type="component" value="Unassembled WGS sequence"/>
</dbReference>
<accession>A0A1W0A616</accession>
<dbReference type="STRING" id="74557.A0A1W0A616"/>
<proteinExistence type="inferred from homology"/>
<comment type="caution">
    <text evidence="4">The sequence shown here is derived from an EMBL/GenBank/DDBJ whole genome shotgun (WGS) entry which is preliminary data.</text>
</comment>
<keyword evidence="5" id="KW-1185">Reference proteome</keyword>
<gene>
    <name evidence="4" type="ORF">THRCLA_20545</name>
</gene>
<dbReference type="OrthoDB" id="275715at2759"/>
<feature type="domain" description="Complex 1 LYR protein" evidence="3">
    <location>
        <begin position="4"/>
        <end position="61"/>
    </location>
</feature>
<evidence type="ECO:0000259" key="3">
    <source>
        <dbReference type="Pfam" id="PF05347"/>
    </source>
</evidence>
<evidence type="ECO:0000313" key="5">
    <source>
        <dbReference type="Proteomes" id="UP000243217"/>
    </source>
</evidence>
<evidence type="ECO:0000256" key="1">
    <source>
        <dbReference type="ARBA" id="ARBA00009508"/>
    </source>
</evidence>
<sequence>MSKARALYRRILRTARTWDGGEIERHYIRQLARQEFEAKKNLKSAIEIDNAITEGEQRLEVGIHYKNPYPRPHYSDPGTLGGEEDLKRQTKRVDPKAGYRAKLAKGKAFKW</sequence>
<dbReference type="EMBL" id="JNBS01000422">
    <property type="protein sequence ID" value="OQS05733.1"/>
    <property type="molecule type" value="Genomic_DNA"/>
</dbReference>
<dbReference type="Pfam" id="PF05347">
    <property type="entry name" value="Complex1_LYR"/>
    <property type="match status" value="1"/>
</dbReference>
<feature type="region of interest" description="Disordered" evidence="2">
    <location>
        <begin position="66"/>
        <end position="97"/>
    </location>
</feature>